<proteinExistence type="inferred from homology"/>
<comment type="caution">
    <text evidence="9">The sequence shown here is derived from an EMBL/GenBank/DDBJ whole genome shotgun (WGS) entry which is preliminary data.</text>
</comment>
<dbReference type="EMBL" id="VIIS01001856">
    <property type="protein sequence ID" value="KAF0291772.1"/>
    <property type="molecule type" value="Genomic_DNA"/>
</dbReference>
<evidence type="ECO:0000313" key="10">
    <source>
        <dbReference type="Proteomes" id="UP000440578"/>
    </source>
</evidence>
<dbReference type="SUPFAM" id="SSF57625">
    <property type="entry name" value="Invertebrate chitin-binding proteins"/>
    <property type="match status" value="1"/>
</dbReference>
<keyword evidence="5 6" id="KW-0326">Glycosidase</keyword>
<dbReference type="Pfam" id="PF01607">
    <property type="entry name" value="CBM_14"/>
    <property type="match status" value="1"/>
</dbReference>
<dbReference type="Gene3D" id="2.170.140.10">
    <property type="entry name" value="Chitin binding domain"/>
    <property type="match status" value="1"/>
</dbReference>
<evidence type="ECO:0000313" key="9">
    <source>
        <dbReference type="EMBL" id="KAF0291772.1"/>
    </source>
</evidence>
<dbReference type="InterPro" id="IPR011583">
    <property type="entry name" value="Chitinase_II/V-like_cat"/>
</dbReference>
<dbReference type="PANTHER" id="PTHR11177:SF360">
    <property type="entry name" value="CHITINASE 4-RELATED"/>
    <property type="match status" value="1"/>
</dbReference>
<keyword evidence="10" id="KW-1185">Reference proteome</keyword>
<dbReference type="FunFam" id="3.10.50.10:FF:000012">
    <property type="entry name" value="Chitinase 17"/>
    <property type="match status" value="1"/>
</dbReference>
<feature type="domain" description="Chitin-binding type-2" evidence="7">
    <location>
        <begin position="467"/>
        <end position="519"/>
    </location>
</feature>
<dbReference type="OrthoDB" id="76388at2759"/>
<dbReference type="SMART" id="SM00494">
    <property type="entry name" value="ChtBD2"/>
    <property type="match status" value="1"/>
</dbReference>
<dbReference type="PANTHER" id="PTHR11177">
    <property type="entry name" value="CHITINASE"/>
    <property type="match status" value="1"/>
</dbReference>
<dbReference type="InterPro" id="IPR001223">
    <property type="entry name" value="Glyco_hydro18_cat"/>
</dbReference>
<dbReference type="InterPro" id="IPR029070">
    <property type="entry name" value="Chitinase_insertion_sf"/>
</dbReference>
<evidence type="ECO:0000256" key="1">
    <source>
        <dbReference type="ARBA" id="ARBA00009121"/>
    </source>
</evidence>
<name>A0A6A4VM91_AMPAM</name>
<accession>A0A6A4VM91</accession>
<dbReference type="InterPro" id="IPR050314">
    <property type="entry name" value="Glycosyl_Hydrlase_18"/>
</dbReference>
<dbReference type="InterPro" id="IPR017853">
    <property type="entry name" value="GH"/>
</dbReference>
<comment type="similarity">
    <text evidence="1">Belongs to the glycosyl hydrolase 18 family. Chitinase class II subfamily.</text>
</comment>
<evidence type="ECO:0000256" key="5">
    <source>
        <dbReference type="ARBA" id="ARBA00023295"/>
    </source>
</evidence>
<gene>
    <name evidence="9" type="primary">CHIT1_1</name>
    <name evidence="9" type="ORF">FJT64_010160</name>
</gene>
<dbReference type="SUPFAM" id="SSF51445">
    <property type="entry name" value="(Trans)glycosidases"/>
    <property type="match status" value="1"/>
</dbReference>
<evidence type="ECO:0000259" key="8">
    <source>
        <dbReference type="PROSITE" id="PS51910"/>
    </source>
</evidence>
<sequence length="519" mass="56923">MVRGLGCRVQWQRLHGDDLNSSPANVLFNYKLRVPDVESEEKCEERLCARPTDDTMRTILPLLLAACLGCAAATEVICYWGSWSHYRTGDGQVTVDDLDPHKCSIYIYAFARLNPTTYQLDVFDSWLDISLRGYEKFVAMKQANPALKVLLAIGGWNESLDPKYSTMLANPSLRQGFVSNAVQFLQQHGFDGLDLDYEYPSAADRAGFAAWVTELRAAFQPHGLLLTAAVTASAAKIDAGYDVPAVSAALDFINVMAYDLHGSWEATADHHAPLLPRASDAGSGLDLQSVMEAWRSRGAPAAKLAVGVPLYGRSWTVPGADKTPPVAGSGAGVAGPHTQEAGSLSYFEICKNVNAGWTVVQDPTGKIGPYAYSGDQWVGYDDTAMVAAKTRWAVSQGFGAVMVWDVSSEDVSGHHHYDRRHYSWNYHHCGNYDDHCGNYDHHYHGRARRILLVSHQFCNDPAPVRQSLSCPSANGLFPDPYDCQSYYNCGHGTPHHYTCPSGTLFDPTALNCNWASQVT</sequence>
<organism evidence="9 10">
    <name type="scientific">Amphibalanus amphitrite</name>
    <name type="common">Striped barnacle</name>
    <name type="synonym">Balanus amphitrite</name>
    <dbReference type="NCBI Taxonomy" id="1232801"/>
    <lineage>
        <taxon>Eukaryota</taxon>
        <taxon>Metazoa</taxon>
        <taxon>Ecdysozoa</taxon>
        <taxon>Arthropoda</taxon>
        <taxon>Crustacea</taxon>
        <taxon>Multicrustacea</taxon>
        <taxon>Cirripedia</taxon>
        <taxon>Thoracica</taxon>
        <taxon>Thoracicalcarea</taxon>
        <taxon>Balanomorpha</taxon>
        <taxon>Balanoidea</taxon>
        <taxon>Balanidae</taxon>
        <taxon>Amphibalaninae</taxon>
        <taxon>Amphibalanus</taxon>
    </lineage>
</organism>
<dbReference type="GO" id="GO:0004568">
    <property type="term" value="F:chitinase activity"/>
    <property type="evidence" value="ECO:0007669"/>
    <property type="project" value="TreeGrafter"/>
</dbReference>
<reference evidence="9 10" key="1">
    <citation type="submission" date="2019-07" db="EMBL/GenBank/DDBJ databases">
        <title>Draft genome assembly of a fouling barnacle, Amphibalanus amphitrite (Darwin, 1854): The first reference genome for Thecostraca.</title>
        <authorList>
            <person name="Kim W."/>
        </authorList>
    </citation>
    <scope>NUCLEOTIDE SEQUENCE [LARGE SCALE GENOMIC DNA]</scope>
    <source>
        <strain evidence="9">SNU_AA5</strain>
        <tissue evidence="9">Soma without cirri and trophi</tissue>
    </source>
</reference>
<dbReference type="SMART" id="SM00636">
    <property type="entry name" value="Glyco_18"/>
    <property type="match status" value="1"/>
</dbReference>
<dbReference type="PROSITE" id="PS01095">
    <property type="entry name" value="GH18_1"/>
    <property type="match status" value="1"/>
</dbReference>
<dbReference type="GO" id="GO:0005975">
    <property type="term" value="P:carbohydrate metabolic process"/>
    <property type="evidence" value="ECO:0007669"/>
    <property type="project" value="InterPro"/>
</dbReference>
<dbReference type="GO" id="GO:0008061">
    <property type="term" value="F:chitin binding"/>
    <property type="evidence" value="ECO:0007669"/>
    <property type="project" value="UniProtKB-KW"/>
</dbReference>
<dbReference type="PROSITE" id="PS51910">
    <property type="entry name" value="GH18_2"/>
    <property type="match status" value="1"/>
</dbReference>
<keyword evidence="3 6" id="KW-0378">Hydrolase</keyword>
<dbReference type="GO" id="GO:0005576">
    <property type="term" value="C:extracellular region"/>
    <property type="evidence" value="ECO:0007669"/>
    <property type="project" value="InterPro"/>
</dbReference>
<dbReference type="PROSITE" id="PS50940">
    <property type="entry name" value="CHIT_BIND_II"/>
    <property type="match status" value="1"/>
</dbReference>
<dbReference type="SUPFAM" id="SSF54556">
    <property type="entry name" value="Chitinase insertion domain"/>
    <property type="match status" value="1"/>
</dbReference>
<dbReference type="Gene3D" id="3.20.20.80">
    <property type="entry name" value="Glycosidases"/>
    <property type="match status" value="1"/>
</dbReference>
<evidence type="ECO:0000256" key="2">
    <source>
        <dbReference type="ARBA" id="ARBA00022669"/>
    </source>
</evidence>
<dbReference type="AlphaFoldDB" id="A0A6A4VM91"/>
<keyword evidence="2" id="KW-0147">Chitin-binding</keyword>
<dbReference type="Gene3D" id="3.10.50.10">
    <property type="match status" value="1"/>
</dbReference>
<feature type="domain" description="GH18" evidence="8">
    <location>
        <begin position="74"/>
        <end position="437"/>
    </location>
</feature>
<evidence type="ECO:0000256" key="3">
    <source>
        <dbReference type="ARBA" id="ARBA00022801"/>
    </source>
</evidence>
<evidence type="ECO:0000256" key="6">
    <source>
        <dbReference type="RuleBase" id="RU000489"/>
    </source>
</evidence>
<dbReference type="InterPro" id="IPR002557">
    <property type="entry name" value="Chitin-bd_dom"/>
</dbReference>
<dbReference type="GO" id="GO:0006032">
    <property type="term" value="P:chitin catabolic process"/>
    <property type="evidence" value="ECO:0007669"/>
    <property type="project" value="TreeGrafter"/>
</dbReference>
<dbReference type="InterPro" id="IPR036508">
    <property type="entry name" value="Chitin-bd_dom_sf"/>
</dbReference>
<dbReference type="Proteomes" id="UP000440578">
    <property type="component" value="Unassembled WGS sequence"/>
</dbReference>
<keyword evidence="4" id="KW-1015">Disulfide bond</keyword>
<evidence type="ECO:0000259" key="7">
    <source>
        <dbReference type="PROSITE" id="PS50940"/>
    </source>
</evidence>
<protein>
    <submittedName>
        <fullName evidence="9">Chitotriosidase-1</fullName>
    </submittedName>
</protein>
<evidence type="ECO:0000256" key="4">
    <source>
        <dbReference type="ARBA" id="ARBA00023157"/>
    </source>
</evidence>
<dbReference type="Pfam" id="PF00704">
    <property type="entry name" value="Glyco_hydro_18"/>
    <property type="match status" value="1"/>
</dbReference>
<dbReference type="InterPro" id="IPR001579">
    <property type="entry name" value="Glyco_hydro_18_chit_AS"/>
</dbReference>